<feature type="region of interest" description="Disordered" evidence="1">
    <location>
        <begin position="700"/>
        <end position="741"/>
    </location>
</feature>
<protein>
    <submittedName>
        <fullName evidence="2">Uncharacterized protein</fullName>
    </submittedName>
</protein>
<evidence type="ECO:0000313" key="3">
    <source>
        <dbReference type="Proteomes" id="UP001054252"/>
    </source>
</evidence>
<comment type="caution">
    <text evidence="2">The sequence shown here is derived from an EMBL/GenBank/DDBJ whole genome shotgun (WGS) entry which is preliminary data.</text>
</comment>
<accession>A0AAV5HUY3</accession>
<name>A0AAV5HUY3_9ROSI</name>
<feature type="compositionally biased region" description="Low complexity" evidence="1">
    <location>
        <begin position="700"/>
        <end position="713"/>
    </location>
</feature>
<dbReference type="Proteomes" id="UP001054252">
    <property type="component" value="Unassembled WGS sequence"/>
</dbReference>
<organism evidence="2 3">
    <name type="scientific">Rubroshorea leprosula</name>
    <dbReference type="NCBI Taxonomy" id="152421"/>
    <lineage>
        <taxon>Eukaryota</taxon>
        <taxon>Viridiplantae</taxon>
        <taxon>Streptophyta</taxon>
        <taxon>Embryophyta</taxon>
        <taxon>Tracheophyta</taxon>
        <taxon>Spermatophyta</taxon>
        <taxon>Magnoliopsida</taxon>
        <taxon>eudicotyledons</taxon>
        <taxon>Gunneridae</taxon>
        <taxon>Pentapetalae</taxon>
        <taxon>rosids</taxon>
        <taxon>malvids</taxon>
        <taxon>Malvales</taxon>
        <taxon>Dipterocarpaceae</taxon>
        <taxon>Rubroshorea</taxon>
    </lineage>
</organism>
<reference evidence="2 3" key="1">
    <citation type="journal article" date="2021" name="Commun. Biol.">
        <title>The genome of Shorea leprosula (Dipterocarpaceae) highlights the ecological relevance of drought in aseasonal tropical rainforests.</title>
        <authorList>
            <person name="Ng K.K.S."/>
            <person name="Kobayashi M.J."/>
            <person name="Fawcett J.A."/>
            <person name="Hatakeyama M."/>
            <person name="Paape T."/>
            <person name="Ng C.H."/>
            <person name="Ang C.C."/>
            <person name="Tnah L.H."/>
            <person name="Lee C.T."/>
            <person name="Nishiyama T."/>
            <person name="Sese J."/>
            <person name="O'Brien M.J."/>
            <person name="Copetti D."/>
            <person name="Mohd Noor M.I."/>
            <person name="Ong R.C."/>
            <person name="Putra M."/>
            <person name="Sireger I.Z."/>
            <person name="Indrioko S."/>
            <person name="Kosugi Y."/>
            <person name="Izuno A."/>
            <person name="Isagi Y."/>
            <person name="Lee S.L."/>
            <person name="Shimizu K.K."/>
        </authorList>
    </citation>
    <scope>NUCLEOTIDE SEQUENCE [LARGE SCALE GENOMIC DNA]</scope>
    <source>
        <strain evidence="2">214</strain>
    </source>
</reference>
<proteinExistence type="predicted"/>
<keyword evidence="3" id="KW-1185">Reference proteome</keyword>
<sequence>MKTCCAEEGDFSDSAIVASVGKAIAAVEADVVAGINLNVSSASSFMPLPSTVAHSASAPAVEPLSVVIDTPSSGFDYFDIFRFPRVSDGRFLVKGAFHHVEREPVVPSFPTEVPTIFPFLSKDEKAGLALGSARVFSSVDKHPMGRAAFQCLPPDMCVYKDQFACGLRFPPHPFITEICDAFSLSLPQLAPRAVAYIVAFIMRCFFAEDHSYSEAVYRFLMEPSMSITESITQKNLIDSGVWVPGFCGPDFPVPSVPPGFKASSKPEYPLKRKTGKASTVAVSEPLLATAGGVDTLAALSRSAKIEKLEKVEKIGKLAVAEKIEKTASKSRGSVPQGAPLVRRSKRLRSSPVKVAANSSFSKGIVVKDMMDGGEKTSSALVLSDDELQSFSSEEKALLLSITDFVAGKSFSKSLPGLPLKNVVRPRYDVCADGPSVIGHNSVARELSESQLLNGDKKLLSNFPLEVLHDMAVHGAVSVCTLLQYMKGLVLESEDSSYRAEADLAEMRSRSKDLINLCRKLISDKISVDKRVALESSLVEVERLKKELSMLQECYDLLKKEKELISSSASVEKAPLTSANASLMSANASLLQHLDEQVLRNSVLENSVSDLQAQVSSLRVSVPSTIQTFKESSEGRAFAFSDGLGYFNIAIKLVKVLLPRRGMILPDCLAEFEKMDVAALICADLELKRIYDQGSEYVSLGASPSGVEEGSGSSWDFEDSAGAMHSGNNSTDVAGASPSPGN</sequence>
<dbReference type="EMBL" id="BPVZ01000003">
    <property type="protein sequence ID" value="GKU89563.1"/>
    <property type="molecule type" value="Genomic_DNA"/>
</dbReference>
<evidence type="ECO:0000256" key="1">
    <source>
        <dbReference type="SAM" id="MobiDB-lite"/>
    </source>
</evidence>
<dbReference type="AlphaFoldDB" id="A0AAV5HUY3"/>
<gene>
    <name evidence="2" type="ORF">SLEP1_g3689</name>
</gene>
<evidence type="ECO:0000313" key="2">
    <source>
        <dbReference type="EMBL" id="GKU89563.1"/>
    </source>
</evidence>